<comment type="caution">
    <text evidence="1">The sequence shown here is derived from an EMBL/GenBank/DDBJ whole genome shotgun (WGS) entry which is preliminary data.</text>
</comment>
<gene>
    <name evidence="1" type="ORF">VMF7928_01756</name>
</gene>
<accession>A0ABN8E4D4</accession>
<evidence type="ECO:0000313" key="2">
    <source>
        <dbReference type="Proteomes" id="UP000838748"/>
    </source>
</evidence>
<proteinExistence type="predicted"/>
<organism evidence="1 2">
    <name type="scientific">Vibrio marisflavi CECT 7928</name>
    <dbReference type="NCBI Taxonomy" id="634439"/>
    <lineage>
        <taxon>Bacteria</taxon>
        <taxon>Pseudomonadati</taxon>
        <taxon>Pseudomonadota</taxon>
        <taxon>Gammaproteobacteria</taxon>
        <taxon>Vibrionales</taxon>
        <taxon>Vibrionaceae</taxon>
        <taxon>Vibrio</taxon>
    </lineage>
</organism>
<evidence type="ECO:0000313" key="1">
    <source>
        <dbReference type="EMBL" id="CAH0538919.1"/>
    </source>
</evidence>
<name>A0ABN8E4D4_9VIBR</name>
<reference evidence="1" key="1">
    <citation type="submission" date="2021-11" db="EMBL/GenBank/DDBJ databases">
        <authorList>
            <person name="Rodrigo-Torres L."/>
            <person name="Arahal R. D."/>
            <person name="Lucena T."/>
        </authorList>
    </citation>
    <scope>NUCLEOTIDE SEQUENCE</scope>
    <source>
        <strain evidence="1">CECT 7928</strain>
    </source>
</reference>
<dbReference type="RefSeq" id="WP_237361091.1">
    <property type="nucleotide sequence ID" value="NZ_CAKLDM010000002.1"/>
</dbReference>
<dbReference type="EMBL" id="CAKLDM010000002">
    <property type="protein sequence ID" value="CAH0538919.1"/>
    <property type="molecule type" value="Genomic_DNA"/>
</dbReference>
<dbReference type="Proteomes" id="UP000838748">
    <property type="component" value="Unassembled WGS sequence"/>
</dbReference>
<keyword evidence="2" id="KW-1185">Reference proteome</keyword>
<protein>
    <submittedName>
        <fullName evidence="1">Uncharacterized protein</fullName>
    </submittedName>
</protein>
<sequence length="72" mass="8298">MGELSWIKIGDEKRFLDKKTPPKKAVYKNLTDWSKINTGSMCFISEDDRNKTVVEIYLTRKSSCKHNIATTS</sequence>